<dbReference type="SUPFAM" id="SSF53697">
    <property type="entry name" value="SIS domain"/>
    <property type="match status" value="1"/>
</dbReference>
<keyword evidence="1" id="KW-0805">Transcription regulation</keyword>
<reference evidence="7 8" key="1">
    <citation type="submission" date="2017-09" db="EMBL/GenBank/DDBJ databases">
        <title>Sphingomonas panjinensis sp.nov., isolated from oil-contaminated soil.</title>
        <authorList>
            <person name="Wang L."/>
            <person name="Chen L."/>
        </authorList>
    </citation>
    <scope>NUCLEOTIDE SEQUENCE [LARGE SCALE GENOMIC DNA]</scope>
    <source>
        <strain evidence="7 8">FW-11</strain>
    </source>
</reference>
<evidence type="ECO:0000313" key="7">
    <source>
        <dbReference type="EMBL" id="PTQ08863.1"/>
    </source>
</evidence>
<keyword evidence="2" id="KW-0238">DNA-binding</keyword>
<dbReference type="InterPro" id="IPR047640">
    <property type="entry name" value="RpiR-like"/>
</dbReference>
<evidence type="ECO:0000256" key="1">
    <source>
        <dbReference type="ARBA" id="ARBA00023015"/>
    </source>
</evidence>
<dbReference type="OrthoDB" id="8582409at2"/>
<dbReference type="PROSITE" id="PS51464">
    <property type="entry name" value="SIS"/>
    <property type="match status" value="1"/>
</dbReference>
<gene>
    <name evidence="7" type="ORF">CLG96_14870</name>
</gene>
<accession>A0A2T5FV78</accession>
<dbReference type="AlphaFoldDB" id="A0A2T5FV78"/>
<keyword evidence="8" id="KW-1185">Reference proteome</keyword>
<evidence type="ECO:0000256" key="2">
    <source>
        <dbReference type="ARBA" id="ARBA00023125"/>
    </source>
</evidence>
<comment type="caution">
    <text evidence="7">The sequence shown here is derived from an EMBL/GenBank/DDBJ whole genome shotgun (WGS) entry which is preliminary data.</text>
</comment>
<dbReference type="Pfam" id="PF01380">
    <property type="entry name" value="SIS"/>
    <property type="match status" value="1"/>
</dbReference>
<dbReference type="InterPro" id="IPR046348">
    <property type="entry name" value="SIS_dom_sf"/>
</dbReference>
<evidence type="ECO:0000256" key="4">
    <source>
        <dbReference type="SAM" id="MobiDB-lite"/>
    </source>
</evidence>
<dbReference type="InterPro" id="IPR009057">
    <property type="entry name" value="Homeodomain-like_sf"/>
</dbReference>
<dbReference type="InterPro" id="IPR036388">
    <property type="entry name" value="WH-like_DNA-bd_sf"/>
</dbReference>
<dbReference type="EMBL" id="NWBU01000014">
    <property type="protein sequence ID" value="PTQ08863.1"/>
    <property type="molecule type" value="Genomic_DNA"/>
</dbReference>
<proteinExistence type="predicted"/>
<dbReference type="Pfam" id="PF01418">
    <property type="entry name" value="HTH_6"/>
    <property type="match status" value="1"/>
</dbReference>
<protein>
    <submittedName>
        <fullName evidence="7">Transcriptional regulator</fullName>
    </submittedName>
</protein>
<dbReference type="PANTHER" id="PTHR30514">
    <property type="entry name" value="GLUCOKINASE"/>
    <property type="match status" value="1"/>
</dbReference>
<dbReference type="PROSITE" id="PS51071">
    <property type="entry name" value="HTH_RPIR"/>
    <property type="match status" value="1"/>
</dbReference>
<sequence length="354" mass="39002">MCRRGWSGPWRFSVGLRPRRCSAKPLAGCRHEIISNAPGGFRPANGRGRGNRRNHDTVPQLKSRHRSAPADHTPVDNALTRIRIARPAMAKGAGRIADFVLEQPEQVVRMSVTELSEATGASEGSVINFCRSLGLSGFQQMKLSLAREIVQPVHFIHEDLEREDDMETVCRKVFHSGIQALRDTLSVLDAHSLTQATEALRAARRIEIYGIGSSAPIAEDAHYRMLRIGLDARVVIDSHIQAISASRTGPDVAVLTISHSGSTHETVTATRLAREAGARTIVITNYARSPIQAHADILLYTMARETRFRTEAMASRIAQLCVIDALIAALALADYDRATDTLRKTFDILSIKRF</sequence>
<dbReference type="SUPFAM" id="SSF46689">
    <property type="entry name" value="Homeodomain-like"/>
    <property type="match status" value="1"/>
</dbReference>
<name>A0A2T5FV78_9SPHN</name>
<dbReference type="InterPro" id="IPR000281">
    <property type="entry name" value="HTH_RpiR"/>
</dbReference>
<feature type="domain" description="HTH rpiR-type" evidence="5">
    <location>
        <begin position="76"/>
        <end position="152"/>
    </location>
</feature>
<dbReference type="Proteomes" id="UP000244162">
    <property type="component" value="Unassembled WGS sequence"/>
</dbReference>
<dbReference type="GO" id="GO:0097367">
    <property type="term" value="F:carbohydrate derivative binding"/>
    <property type="evidence" value="ECO:0007669"/>
    <property type="project" value="InterPro"/>
</dbReference>
<feature type="domain" description="SIS" evidence="6">
    <location>
        <begin position="196"/>
        <end position="336"/>
    </location>
</feature>
<dbReference type="GO" id="GO:0003700">
    <property type="term" value="F:DNA-binding transcription factor activity"/>
    <property type="evidence" value="ECO:0007669"/>
    <property type="project" value="InterPro"/>
</dbReference>
<evidence type="ECO:0000256" key="3">
    <source>
        <dbReference type="ARBA" id="ARBA00023163"/>
    </source>
</evidence>
<dbReference type="InterPro" id="IPR035472">
    <property type="entry name" value="RpiR-like_SIS"/>
</dbReference>
<evidence type="ECO:0000259" key="6">
    <source>
        <dbReference type="PROSITE" id="PS51464"/>
    </source>
</evidence>
<dbReference type="CDD" id="cd05013">
    <property type="entry name" value="SIS_RpiR"/>
    <property type="match status" value="1"/>
</dbReference>
<feature type="region of interest" description="Disordered" evidence="4">
    <location>
        <begin position="38"/>
        <end position="73"/>
    </location>
</feature>
<dbReference type="GO" id="GO:1901135">
    <property type="term" value="P:carbohydrate derivative metabolic process"/>
    <property type="evidence" value="ECO:0007669"/>
    <property type="project" value="InterPro"/>
</dbReference>
<keyword evidence="3" id="KW-0804">Transcription</keyword>
<dbReference type="InterPro" id="IPR001347">
    <property type="entry name" value="SIS_dom"/>
</dbReference>
<organism evidence="7 8">
    <name type="scientific">Sphingomonas oleivorans</name>
    <dbReference type="NCBI Taxonomy" id="1735121"/>
    <lineage>
        <taxon>Bacteria</taxon>
        <taxon>Pseudomonadati</taxon>
        <taxon>Pseudomonadota</taxon>
        <taxon>Alphaproteobacteria</taxon>
        <taxon>Sphingomonadales</taxon>
        <taxon>Sphingomonadaceae</taxon>
        <taxon>Sphingomonas</taxon>
    </lineage>
</organism>
<dbReference type="GO" id="GO:0003677">
    <property type="term" value="F:DNA binding"/>
    <property type="evidence" value="ECO:0007669"/>
    <property type="project" value="UniProtKB-KW"/>
</dbReference>
<dbReference type="Gene3D" id="1.10.10.10">
    <property type="entry name" value="Winged helix-like DNA-binding domain superfamily/Winged helix DNA-binding domain"/>
    <property type="match status" value="1"/>
</dbReference>
<dbReference type="PANTHER" id="PTHR30514:SF1">
    <property type="entry name" value="HTH-TYPE TRANSCRIPTIONAL REGULATOR HEXR-RELATED"/>
    <property type="match status" value="1"/>
</dbReference>
<evidence type="ECO:0000259" key="5">
    <source>
        <dbReference type="PROSITE" id="PS51071"/>
    </source>
</evidence>
<dbReference type="Gene3D" id="3.40.50.10490">
    <property type="entry name" value="Glucose-6-phosphate isomerase like protein, domain 1"/>
    <property type="match status" value="1"/>
</dbReference>
<evidence type="ECO:0000313" key="8">
    <source>
        <dbReference type="Proteomes" id="UP000244162"/>
    </source>
</evidence>